<dbReference type="GeneID" id="92946149"/>
<accession>A0AAP9RI92</accession>
<dbReference type="InterPro" id="IPR051796">
    <property type="entry name" value="ISF_SsuE-like"/>
</dbReference>
<proteinExistence type="predicted"/>
<dbReference type="InterPro" id="IPR029039">
    <property type="entry name" value="Flavoprotein-like_sf"/>
</dbReference>
<keyword evidence="2" id="KW-0288">FMN</keyword>
<gene>
    <name evidence="4" type="ORF">FF104_18215</name>
</gene>
<organism evidence="4 5">
    <name type="scientific">Clostridium butyricum</name>
    <dbReference type="NCBI Taxonomy" id="1492"/>
    <lineage>
        <taxon>Bacteria</taxon>
        <taxon>Bacillati</taxon>
        <taxon>Bacillota</taxon>
        <taxon>Clostridia</taxon>
        <taxon>Eubacteriales</taxon>
        <taxon>Clostridiaceae</taxon>
        <taxon>Clostridium</taxon>
    </lineage>
</organism>
<name>A0AAP9RI92_CLOBU</name>
<reference evidence="4 5" key="1">
    <citation type="submission" date="2019-05" db="EMBL/GenBank/DDBJ databases">
        <authorList>
            <person name="Schori C."/>
            <person name="Ahrens C."/>
        </authorList>
    </citation>
    <scope>NUCLEOTIDE SEQUENCE [LARGE SCALE GENOMIC DNA]</scope>
    <source>
        <strain evidence="4 5">DSM 10702</strain>
    </source>
</reference>
<dbReference type="Pfam" id="PF03358">
    <property type="entry name" value="FMN_red"/>
    <property type="match status" value="1"/>
</dbReference>
<evidence type="ECO:0000259" key="3">
    <source>
        <dbReference type="Pfam" id="PF03358"/>
    </source>
</evidence>
<evidence type="ECO:0000313" key="4">
    <source>
        <dbReference type="EMBL" id="QMW92867.1"/>
    </source>
</evidence>
<keyword evidence="1" id="KW-0285">Flavoprotein</keyword>
<evidence type="ECO:0000256" key="2">
    <source>
        <dbReference type="ARBA" id="ARBA00022643"/>
    </source>
</evidence>
<dbReference type="EMBL" id="CP040627">
    <property type="protein sequence ID" value="QMW92867.1"/>
    <property type="molecule type" value="Genomic_DNA"/>
</dbReference>
<feature type="domain" description="NADPH-dependent FMN reductase-like" evidence="3">
    <location>
        <begin position="5"/>
        <end position="162"/>
    </location>
</feature>
<protein>
    <submittedName>
        <fullName evidence="4">Flavodoxin family protein</fullName>
    </submittedName>
</protein>
<dbReference type="InterPro" id="IPR005025">
    <property type="entry name" value="FMN_Rdtase-like_dom"/>
</dbReference>
<dbReference type="PANTHER" id="PTHR43278:SF1">
    <property type="entry name" value="IRON-SULFUR FLAVOPROTEIN MJ1083"/>
    <property type="match status" value="1"/>
</dbReference>
<dbReference type="SUPFAM" id="SSF52218">
    <property type="entry name" value="Flavoproteins"/>
    <property type="match status" value="1"/>
</dbReference>
<evidence type="ECO:0000256" key="1">
    <source>
        <dbReference type="ARBA" id="ARBA00022630"/>
    </source>
</evidence>
<dbReference type="Gene3D" id="3.40.50.360">
    <property type="match status" value="1"/>
</dbReference>
<dbReference type="GO" id="GO:0016491">
    <property type="term" value="F:oxidoreductase activity"/>
    <property type="evidence" value="ECO:0007669"/>
    <property type="project" value="InterPro"/>
</dbReference>
<evidence type="ECO:0000313" key="5">
    <source>
        <dbReference type="Proteomes" id="UP000515243"/>
    </source>
</evidence>
<sequence>MSFTVLGITAGRKNSNSEILLKEALLACQNQGAEVKMINLRDYHIEECTGCTACTHGMTSGKNVGCTLSKKDDKQAIMDVMLNVDAVIISAPTYDLMPTATFSKFMHRNLAYESSFLEAIGAVEHRDRVAGLIAVGGSTRSWQSMALESMQATCFTNDFKVVDMYLATRVPAPKQCLLYDDMIERAYEMGENIMKSLKTPVEKREWLGDPNMGWCPNCHSNALILGEPQWDGLHFPIECQVCGAGGNLEKTEEGSWKFVIQEDGLCRDRFDVKGRQHHGEEIGHTQGGFYTEENLAIVKAKFEKYKNLTFSTIEIEK</sequence>
<dbReference type="AlphaFoldDB" id="A0AAP9RI92"/>
<dbReference type="Proteomes" id="UP000515243">
    <property type="component" value="Chromosome 2"/>
</dbReference>
<dbReference type="PANTHER" id="PTHR43278">
    <property type="entry name" value="NAD(P)H-DEPENDENT FMN-CONTAINING OXIDOREDUCTASE YWQN-RELATED"/>
    <property type="match status" value="1"/>
</dbReference>
<dbReference type="RefSeq" id="WP_035764383.1">
    <property type="nucleotide sequence ID" value="NZ_AP019717.1"/>
</dbReference>